<dbReference type="HOGENOM" id="CLU_1533520_0_0_1"/>
<keyword evidence="2" id="KW-1133">Transmembrane helix</keyword>
<keyword evidence="2" id="KW-0812">Transmembrane</keyword>
<dbReference type="Proteomes" id="UP000054279">
    <property type="component" value="Unassembled WGS sequence"/>
</dbReference>
<feature type="compositionally biased region" description="Polar residues" evidence="1">
    <location>
        <begin position="47"/>
        <end position="60"/>
    </location>
</feature>
<reference evidence="3 4" key="1">
    <citation type="submission" date="2014-06" db="EMBL/GenBank/DDBJ databases">
        <title>Evolutionary Origins and Diversification of the Mycorrhizal Mutualists.</title>
        <authorList>
            <consortium name="DOE Joint Genome Institute"/>
            <consortium name="Mycorrhizal Genomics Consortium"/>
            <person name="Kohler A."/>
            <person name="Kuo A."/>
            <person name="Nagy L.G."/>
            <person name="Floudas D."/>
            <person name="Copeland A."/>
            <person name="Barry K.W."/>
            <person name="Cichocki N."/>
            <person name="Veneault-Fourrey C."/>
            <person name="LaButti K."/>
            <person name="Lindquist E.A."/>
            <person name="Lipzen A."/>
            <person name="Lundell T."/>
            <person name="Morin E."/>
            <person name="Murat C."/>
            <person name="Riley R."/>
            <person name="Ohm R."/>
            <person name="Sun H."/>
            <person name="Tunlid A."/>
            <person name="Henrissat B."/>
            <person name="Grigoriev I.V."/>
            <person name="Hibbett D.S."/>
            <person name="Martin F."/>
        </authorList>
    </citation>
    <scope>NUCLEOTIDE SEQUENCE [LARGE SCALE GENOMIC DNA]</scope>
    <source>
        <strain evidence="3 4">SS14</strain>
    </source>
</reference>
<gene>
    <name evidence="3" type="ORF">M422DRAFT_277314</name>
</gene>
<evidence type="ECO:0000313" key="4">
    <source>
        <dbReference type="Proteomes" id="UP000054279"/>
    </source>
</evidence>
<evidence type="ECO:0000256" key="2">
    <source>
        <dbReference type="SAM" id="Phobius"/>
    </source>
</evidence>
<evidence type="ECO:0000313" key="3">
    <source>
        <dbReference type="EMBL" id="KIJ22314.1"/>
    </source>
</evidence>
<feature type="transmembrane region" description="Helical" evidence="2">
    <location>
        <begin position="83"/>
        <end position="106"/>
    </location>
</feature>
<protein>
    <submittedName>
        <fullName evidence="3">Uncharacterized protein</fullName>
    </submittedName>
</protein>
<dbReference type="AlphaFoldDB" id="A0A0C9TKD1"/>
<keyword evidence="2" id="KW-0472">Membrane</keyword>
<sequence>MLVNYGDFVLGNPNNQNDPFLQLLSTTNPATAHKQFVQSRLGGNNITISQTSPGTSSAGNFDSDGDDSQSSPTGTQSFLQKNWIFFVIAGGVLAAIIVSGCVWSSLRARRRNMYSKKDFIGGSMVATGPYKLLAKPSAVNTNVGYSDDQRIPELTQPYHASGYGDGGRGYVNPYA</sequence>
<keyword evidence="4" id="KW-1185">Reference proteome</keyword>
<proteinExistence type="predicted"/>
<name>A0A0C9TKD1_SPHS4</name>
<evidence type="ECO:0000256" key="1">
    <source>
        <dbReference type="SAM" id="MobiDB-lite"/>
    </source>
</evidence>
<dbReference type="EMBL" id="KN838426">
    <property type="protein sequence ID" value="KIJ22314.1"/>
    <property type="molecule type" value="Genomic_DNA"/>
</dbReference>
<accession>A0A0C9TKD1</accession>
<organism evidence="3 4">
    <name type="scientific">Sphaerobolus stellatus (strain SS14)</name>
    <dbReference type="NCBI Taxonomy" id="990650"/>
    <lineage>
        <taxon>Eukaryota</taxon>
        <taxon>Fungi</taxon>
        <taxon>Dikarya</taxon>
        <taxon>Basidiomycota</taxon>
        <taxon>Agaricomycotina</taxon>
        <taxon>Agaricomycetes</taxon>
        <taxon>Phallomycetidae</taxon>
        <taxon>Geastrales</taxon>
        <taxon>Sphaerobolaceae</taxon>
        <taxon>Sphaerobolus</taxon>
    </lineage>
</organism>
<feature type="region of interest" description="Disordered" evidence="1">
    <location>
        <begin position="47"/>
        <end position="74"/>
    </location>
</feature>
<dbReference type="OrthoDB" id="15189at2759"/>